<sequence length="253" mass="25789">MTNPQSRRRTTHRLAATAALLCLSAVAGTATATAADLGAGRAGRGTVVSVTPLASLDAQQATAYVQGIGFATPAERGGVELERVVYRTVTPEGRPTTASGLVALPRDPGPRPLATVEYTHGTMAYRGEAPSVADGPDRAAAVMFAGDGFAAVAPDYLGLGVGPGTHPYLDVRSETTASVDLLTAARTVEARHGVRADGRVLVTGFSEGGAAAMGVGRALQEGRVPGYRLTALAPVWGHLPAEGWGRAVRPGGQ</sequence>
<dbReference type="Gene3D" id="3.40.50.1820">
    <property type="entry name" value="alpha/beta hydrolase"/>
    <property type="match status" value="1"/>
</dbReference>
<dbReference type="PROSITE" id="PS51318">
    <property type="entry name" value="TAT"/>
    <property type="match status" value="1"/>
</dbReference>
<evidence type="ECO:0000256" key="1">
    <source>
        <dbReference type="SAM" id="SignalP"/>
    </source>
</evidence>
<reference evidence="2 3" key="1">
    <citation type="submission" date="2019-06" db="EMBL/GenBank/DDBJ databases">
        <title>Sequencing the genomes of 1000 actinobacteria strains.</title>
        <authorList>
            <person name="Klenk H.-P."/>
        </authorList>
    </citation>
    <scope>NUCLEOTIDE SEQUENCE [LARGE SCALE GENOMIC DNA]</scope>
    <source>
        <strain evidence="2 3">DSM 44826</strain>
    </source>
</reference>
<dbReference type="PANTHER" id="PTHR34853:SF1">
    <property type="entry name" value="LIPASE 5"/>
    <property type="match status" value="1"/>
</dbReference>
<feature type="signal peptide" evidence="1">
    <location>
        <begin position="1"/>
        <end position="34"/>
    </location>
</feature>
<keyword evidence="1" id="KW-0732">Signal</keyword>
<dbReference type="Proteomes" id="UP000317940">
    <property type="component" value="Unassembled WGS sequence"/>
</dbReference>
<dbReference type="GO" id="GO:0016042">
    <property type="term" value="P:lipid catabolic process"/>
    <property type="evidence" value="ECO:0007669"/>
    <property type="project" value="InterPro"/>
</dbReference>
<feature type="chain" id="PRO_5021812584" description="Secretory lipase" evidence="1">
    <location>
        <begin position="35"/>
        <end position="253"/>
    </location>
</feature>
<dbReference type="InterPro" id="IPR005152">
    <property type="entry name" value="Lipase_secreted"/>
</dbReference>
<evidence type="ECO:0000313" key="3">
    <source>
        <dbReference type="Proteomes" id="UP000317940"/>
    </source>
</evidence>
<organism evidence="2 3">
    <name type="scientific">Kitasatospora viridis</name>
    <dbReference type="NCBI Taxonomy" id="281105"/>
    <lineage>
        <taxon>Bacteria</taxon>
        <taxon>Bacillati</taxon>
        <taxon>Actinomycetota</taxon>
        <taxon>Actinomycetes</taxon>
        <taxon>Kitasatosporales</taxon>
        <taxon>Streptomycetaceae</taxon>
        <taxon>Kitasatospora</taxon>
    </lineage>
</organism>
<comment type="caution">
    <text evidence="2">The sequence shown here is derived from an EMBL/GenBank/DDBJ whole genome shotgun (WGS) entry which is preliminary data.</text>
</comment>
<proteinExistence type="predicted"/>
<dbReference type="SUPFAM" id="SSF53474">
    <property type="entry name" value="alpha/beta-Hydrolases"/>
    <property type="match status" value="1"/>
</dbReference>
<dbReference type="GO" id="GO:0004806">
    <property type="term" value="F:triacylglycerol lipase activity"/>
    <property type="evidence" value="ECO:0007669"/>
    <property type="project" value="InterPro"/>
</dbReference>
<dbReference type="AlphaFoldDB" id="A0A561UB08"/>
<gene>
    <name evidence="2" type="ORF">FHX73_11308</name>
</gene>
<keyword evidence="3" id="KW-1185">Reference proteome</keyword>
<dbReference type="EMBL" id="VIWT01000001">
    <property type="protein sequence ID" value="TWF96536.1"/>
    <property type="molecule type" value="Genomic_DNA"/>
</dbReference>
<evidence type="ECO:0000313" key="2">
    <source>
        <dbReference type="EMBL" id="TWF96536.1"/>
    </source>
</evidence>
<accession>A0A561UB08</accession>
<protein>
    <recommendedName>
        <fullName evidence="4">Secretory lipase</fullName>
    </recommendedName>
</protein>
<dbReference type="InterPro" id="IPR029058">
    <property type="entry name" value="AB_hydrolase_fold"/>
</dbReference>
<dbReference type="PANTHER" id="PTHR34853">
    <property type="match status" value="1"/>
</dbReference>
<evidence type="ECO:0008006" key="4">
    <source>
        <dbReference type="Google" id="ProtNLM"/>
    </source>
</evidence>
<dbReference type="InterPro" id="IPR006311">
    <property type="entry name" value="TAT_signal"/>
</dbReference>
<name>A0A561UB08_9ACTN</name>
<dbReference type="RefSeq" id="WP_246213294.1">
    <property type="nucleotide sequence ID" value="NZ_BAAAMZ010000004.1"/>
</dbReference>